<comment type="similarity">
    <text evidence="1">Belongs to the ATP-dependent AMP-binding enzyme family.</text>
</comment>
<evidence type="ECO:0000256" key="3">
    <source>
        <dbReference type="ARBA" id="ARBA00022741"/>
    </source>
</evidence>
<feature type="domain" description="AMP-binding enzyme C-terminal" evidence="6">
    <location>
        <begin position="537"/>
        <end position="605"/>
    </location>
</feature>
<evidence type="ECO:0000259" key="6">
    <source>
        <dbReference type="Pfam" id="PF13193"/>
    </source>
</evidence>
<evidence type="ECO:0000313" key="9">
    <source>
        <dbReference type="Proteomes" id="UP000005953"/>
    </source>
</evidence>
<dbReference type="InterPro" id="IPR032387">
    <property type="entry name" value="ACAS_N"/>
</dbReference>
<protein>
    <submittedName>
        <fullName evidence="8">Acetyl-coenzyme A synthetase</fullName>
    </submittedName>
</protein>
<dbReference type="Pfam" id="PF16177">
    <property type="entry name" value="ACAS_N"/>
    <property type="match status" value="1"/>
</dbReference>
<keyword evidence="2" id="KW-0436">Ligase</keyword>
<dbReference type="InterPro" id="IPR025110">
    <property type="entry name" value="AMP-bd_C"/>
</dbReference>
<dbReference type="InterPro" id="IPR000873">
    <property type="entry name" value="AMP-dep_synth/lig_dom"/>
</dbReference>
<dbReference type="PANTHER" id="PTHR42921">
    <property type="entry name" value="ACETOACETYL-COA SYNTHETASE"/>
    <property type="match status" value="1"/>
</dbReference>
<dbReference type="RefSeq" id="WP_008045475.1">
    <property type="nucleotide sequence ID" value="NZ_CH724152.1"/>
</dbReference>
<feature type="domain" description="Acetyl-coenzyme A synthetase N-terminal" evidence="7">
    <location>
        <begin position="36"/>
        <end position="90"/>
    </location>
</feature>
<evidence type="ECO:0000256" key="2">
    <source>
        <dbReference type="ARBA" id="ARBA00022598"/>
    </source>
</evidence>
<dbReference type="Gene3D" id="3.40.50.12780">
    <property type="entry name" value="N-terminal domain of ligase-like"/>
    <property type="match status" value="1"/>
</dbReference>
<dbReference type="GO" id="GO:0005524">
    <property type="term" value="F:ATP binding"/>
    <property type="evidence" value="ECO:0007669"/>
    <property type="project" value="UniProtKB-KW"/>
</dbReference>
<evidence type="ECO:0000313" key="8">
    <source>
        <dbReference type="EMBL" id="EAR08055.1"/>
    </source>
</evidence>
<comment type="caution">
    <text evidence="8">The sequence shown here is derived from an EMBL/GenBank/DDBJ whole genome shotgun (WGS) entry which is preliminary data.</text>
</comment>
<dbReference type="GO" id="GO:0006629">
    <property type="term" value="P:lipid metabolic process"/>
    <property type="evidence" value="ECO:0007669"/>
    <property type="project" value="InterPro"/>
</dbReference>
<keyword evidence="4" id="KW-0067">ATP-binding</keyword>
<gene>
    <name evidence="8" type="ORF">MED297_07426</name>
</gene>
<dbReference type="InterPro" id="IPR045851">
    <property type="entry name" value="AMP-bd_C_sf"/>
</dbReference>
<dbReference type="SUPFAM" id="SSF56801">
    <property type="entry name" value="Acetyl-CoA synthetase-like"/>
    <property type="match status" value="1"/>
</dbReference>
<dbReference type="NCBIfam" id="TIGR01217">
    <property type="entry name" value="ac_ac_CoA_syn"/>
    <property type="match status" value="1"/>
</dbReference>
<dbReference type="HOGENOM" id="CLU_000022_3_3_6"/>
<dbReference type="OrthoDB" id="9803968at2"/>
<dbReference type="GO" id="GO:0030729">
    <property type="term" value="F:acetoacetate-CoA ligase activity"/>
    <property type="evidence" value="ECO:0007669"/>
    <property type="project" value="InterPro"/>
</dbReference>
<dbReference type="NCBIfam" id="NF002937">
    <property type="entry name" value="PRK03584.1"/>
    <property type="match status" value="1"/>
</dbReference>
<feature type="domain" description="AMP-dependent synthetase/ligase" evidence="5">
    <location>
        <begin position="94"/>
        <end position="464"/>
    </location>
</feature>
<accession>A4BIH6</accession>
<keyword evidence="3" id="KW-0547">Nucleotide-binding</keyword>
<reference evidence="8 9" key="1">
    <citation type="submission" date="2006-02" db="EMBL/GenBank/DDBJ databases">
        <authorList>
            <person name="Pinhassi J."/>
            <person name="Pedros-Alio C."/>
            <person name="Ferriera S."/>
            <person name="Johnson J."/>
            <person name="Kravitz S."/>
            <person name="Halpern A."/>
            <person name="Remington K."/>
            <person name="Beeson K."/>
            <person name="Tran B."/>
            <person name="Rogers Y.-H."/>
            <person name="Friedman R."/>
            <person name="Venter J.C."/>
        </authorList>
    </citation>
    <scope>NUCLEOTIDE SEQUENCE [LARGE SCALE GENOMIC DNA]</scope>
    <source>
        <strain evidence="8 9">MED297</strain>
    </source>
</reference>
<sequence length="644" mass="70916">MSDLLYQPSEQQMAKSQLTAFSQQLTAATDQPFPDYPSLHQYSITHLDTFWRQVWQFGGVIGEPGDTVLTSNQMPGARWFPDAQLNFAENLLAHGHDEQTALINLSESRGESRLSYGELRHQVMQLAAYLKQECDVQPGDRVCAYLGNTPEALIGMLATTWLGATWSSASPDFGREGALDRFGQIEPKVLIAGNGYRYGGKDFDRSDVIQALMEDIPSIKHALIVPVLATVAQPENTTAFDDAVSGQRLPPDVTRFPFDHPLYILFSSGTTGKPKCIVHSAGGTLLQHIKELRLHGDIRQDSVFFYFTTTGWMMWNWLASGLVTGATLVLYDGNPMAPTPDVLWAHAANLGITHFGTSAKYLSACRKQNLSIPELPALQVIFSTGSPLAPEDFDWVYQEVKPDVLLHSISGGTDIVSCFVGGNPWSPVVKGKIQAANLGMAVESWSDEGKPLIDQRGELVCTRPAPCMPLGFWKDDDQQRYRAAYFERFPGVWAHGDFCTIDAQGQVVILGRSDTTLNPGGVRIGTAEIYRQVELIDAVQDSLVVGRPNGDDMDVVLFVVLSEGVTLTDELKTTIAGKIRQNTTPRHVPRFIIEVPAIPYTRSGKKVELAVTQILRGESPKNLTALANADCLAHYQRVADHWSE</sequence>
<proteinExistence type="inferred from homology"/>
<dbReference type="PROSITE" id="PS00455">
    <property type="entry name" value="AMP_BINDING"/>
    <property type="match status" value="1"/>
</dbReference>
<keyword evidence="9" id="KW-1185">Reference proteome</keyword>
<dbReference type="AlphaFoldDB" id="A4BIH6"/>
<dbReference type="Pfam" id="PF00501">
    <property type="entry name" value="AMP-binding"/>
    <property type="match status" value="1"/>
</dbReference>
<dbReference type="InterPro" id="IPR005914">
    <property type="entry name" value="Acac_CoA_synth"/>
</dbReference>
<dbReference type="EMBL" id="AAOE01000026">
    <property type="protein sequence ID" value="EAR08055.1"/>
    <property type="molecule type" value="Genomic_DNA"/>
</dbReference>
<dbReference type="STRING" id="314283.MED297_07426"/>
<evidence type="ECO:0000259" key="5">
    <source>
        <dbReference type="Pfam" id="PF00501"/>
    </source>
</evidence>
<dbReference type="Pfam" id="PF13193">
    <property type="entry name" value="AMP-binding_C"/>
    <property type="match status" value="1"/>
</dbReference>
<evidence type="ECO:0000259" key="7">
    <source>
        <dbReference type="Pfam" id="PF16177"/>
    </source>
</evidence>
<dbReference type="Gene3D" id="3.30.300.30">
    <property type="match status" value="1"/>
</dbReference>
<name>A4BIH6_9GAMM</name>
<dbReference type="InterPro" id="IPR020845">
    <property type="entry name" value="AMP-binding_CS"/>
</dbReference>
<dbReference type="PANTHER" id="PTHR42921:SF1">
    <property type="entry name" value="ACETOACETYL-COA SYNTHETASE"/>
    <property type="match status" value="1"/>
</dbReference>
<organism evidence="8 9">
    <name type="scientific">Reinekea blandensis MED297</name>
    <dbReference type="NCBI Taxonomy" id="314283"/>
    <lineage>
        <taxon>Bacteria</taxon>
        <taxon>Pseudomonadati</taxon>
        <taxon>Pseudomonadota</taxon>
        <taxon>Gammaproteobacteria</taxon>
        <taxon>Oceanospirillales</taxon>
        <taxon>Saccharospirillaceae</taxon>
        <taxon>Reinekea</taxon>
    </lineage>
</organism>
<dbReference type="Proteomes" id="UP000005953">
    <property type="component" value="Unassembled WGS sequence"/>
</dbReference>
<dbReference type="InterPro" id="IPR042099">
    <property type="entry name" value="ANL_N_sf"/>
</dbReference>
<evidence type="ECO:0000256" key="4">
    <source>
        <dbReference type="ARBA" id="ARBA00022840"/>
    </source>
</evidence>
<evidence type="ECO:0000256" key="1">
    <source>
        <dbReference type="ARBA" id="ARBA00006432"/>
    </source>
</evidence>
<dbReference type="CDD" id="cd05943">
    <property type="entry name" value="AACS"/>
    <property type="match status" value="1"/>
</dbReference>